<protein>
    <submittedName>
        <fullName evidence="1">Uncharacterized protein</fullName>
    </submittedName>
</protein>
<dbReference type="AlphaFoldDB" id="A0A8A1LE33"/>
<evidence type="ECO:0000313" key="2">
    <source>
        <dbReference type="Proteomes" id="UP000663419"/>
    </source>
</evidence>
<evidence type="ECO:0000313" key="1">
    <source>
        <dbReference type="EMBL" id="QSS50694.1"/>
    </source>
</evidence>
<dbReference type="Proteomes" id="UP000663419">
    <property type="component" value="Chromosome 1"/>
</dbReference>
<reference evidence="1" key="1">
    <citation type="submission" date="2021-01" db="EMBL/GenBank/DDBJ databases">
        <title>Chromosome-level genome assembly of a human fungal pathogen reveals clustering of transcriptionally co-regulated genes.</title>
        <authorList>
            <person name="Voorhies M."/>
            <person name="Cohen S."/>
            <person name="Shea T.P."/>
            <person name="Petrus S."/>
            <person name="Munoz J.F."/>
            <person name="Poplawski S."/>
            <person name="Goldman W.E."/>
            <person name="Michael T."/>
            <person name="Cuomo C.A."/>
            <person name="Sil A."/>
            <person name="Beyhan S."/>
        </authorList>
    </citation>
    <scope>NUCLEOTIDE SEQUENCE</scope>
    <source>
        <strain evidence="1">H88</strain>
    </source>
</reference>
<dbReference type="VEuPathDB" id="FungiDB:I7I53_11475"/>
<sequence>MVVSDLILAFGSSLTVVIRGHFRIRLKAYSNASTPIFDFLFVLRCYTSGPTCLVDFLCSDDFG</sequence>
<gene>
    <name evidence="1" type="ORF">I7I53_11475</name>
</gene>
<organism evidence="1 2">
    <name type="scientific">Ajellomyces capsulatus (strain H88)</name>
    <name type="common">Darling's disease fungus</name>
    <name type="synonym">Histoplasma capsulatum</name>
    <dbReference type="NCBI Taxonomy" id="544711"/>
    <lineage>
        <taxon>Eukaryota</taxon>
        <taxon>Fungi</taxon>
        <taxon>Dikarya</taxon>
        <taxon>Ascomycota</taxon>
        <taxon>Pezizomycotina</taxon>
        <taxon>Eurotiomycetes</taxon>
        <taxon>Eurotiomycetidae</taxon>
        <taxon>Onygenales</taxon>
        <taxon>Ajellomycetaceae</taxon>
        <taxon>Histoplasma</taxon>
    </lineage>
</organism>
<proteinExistence type="predicted"/>
<accession>A0A8A1LE33</accession>
<dbReference type="EMBL" id="CP069102">
    <property type="protein sequence ID" value="QSS50694.1"/>
    <property type="molecule type" value="Genomic_DNA"/>
</dbReference>
<name>A0A8A1LE33_AJEC8</name>